<sequence length="316" mass="33075">MTMGDIGPGGDVRLFLAVCDHGGFARAAGSLGLTASAVAKGVARLEGRIGVRLFERSTRHFRITPEGEHYRAVCRVAVGSVRAVEEALALSASEPAGLVRVTLPPLLGAEIVAPALFALTDQHPRLSLNLSLDRTPVDLRGGQVDLAIRIGDPPDVAGVIGRRIGVQRLALCASADYIAARGAPADRSDLQDHELIATAIDGRPAPWRFTEAGREVVWAPPARLILDGAALALSAIRAGRGVGLIPSWLAADDIVSGRLTALMPDAVTGHRPIYALWPDYAPMLPRLRVVIDAAAAAIRQATGEGGPTPQPIANLS</sequence>
<evidence type="ECO:0000256" key="3">
    <source>
        <dbReference type="ARBA" id="ARBA00023125"/>
    </source>
</evidence>
<dbReference type="Proteomes" id="UP000824334">
    <property type="component" value="Chromosome"/>
</dbReference>
<dbReference type="Pfam" id="PF03466">
    <property type="entry name" value="LysR_substrate"/>
    <property type="match status" value="1"/>
</dbReference>
<keyword evidence="2" id="KW-0805">Transcription regulation</keyword>
<dbReference type="RefSeq" id="WP_219354794.1">
    <property type="nucleotide sequence ID" value="NZ_CP080034.1"/>
</dbReference>
<accession>A0ABX8TDA2</accession>
<evidence type="ECO:0000256" key="1">
    <source>
        <dbReference type="ARBA" id="ARBA00009437"/>
    </source>
</evidence>
<gene>
    <name evidence="6" type="ORF">KWG56_11040</name>
</gene>
<keyword evidence="7" id="KW-1185">Reference proteome</keyword>
<feature type="domain" description="HTH lysR-type" evidence="5">
    <location>
        <begin position="13"/>
        <end position="64"/>
    </location>
</feature>
<dbReference type="CDD" id="cd08422">
    <property type="entry name" value="PBP2_CrgA_like"/>
    <property type="match status" value="1"/>
</dbReference>
<evidence type="ECO:0000256" key="4">
    <source>
        <dbReference type="ARBA" id="ARBA00023163"/>
    </source>
</evidence>
<dbReference type="InterPro" id="IPR005119">
    <property type="entry name" value="LysR_subst-bd"/>
</dbReference>
<dbReference type="PROSITE" id="PS50931">
    <property type="entry name" value="HTH_LYSR"/>
    <property type="match status" value="1"/>
</dbReference>
<organism evidence="6 7">
    <name type="scientific">Brevundimonas nasdae</name>
    <dbReference type="NCBI Taxonomy" id="172043"/>
    <lineage>
        <taxon>Bacteria</taxon>
        <taxon>Pseudomonadati</taxon>
        <taxon>Pseudomonadota</taxon>
        <taxon>Alphaproteobacteria</taxon>
        <taxon>Caulobacterales</taxon>
        <taxon>Caulobacteraceae</taxon>
        <taxon>Brevundimonas</taxon>
    </lineage>
</organism>
<proteinExistence type="inferred from homology"/>
<keyword evidence="4" id="KW-0804">Transcription</keyword>
<evidence type="ECO:0000313" key="6">
    <source>
        <dbReference type="EMBL" id="QYC09156.1"/>
    </source>
</evidence>
<dbReference type="EMBL" id="CP080034">
    <property type="protein sequence ID" value="QYC09156.1"/>
    <property type="molecule type" value="Genomic_DNA"/>
</dbReference>
<name>A0ABX8TDA2_9CAUL</name>
<evidence type="ECO:0000313" key="7">
    <source>
        <dbReference type="Proteomes" id="UP000824334"/>
    </source>
</evidence>
<evidence type="ECO:0000256" key="2">
    <source>
        <dbReference type="ARBA" id="ARBA00023015"/>
    </source>
</evidence>
<protein>
    <submittedName>
        <fullName evidence="6">LysR family transcriptional regulator</fullName>
    </submittedName>
</protein>
<dbReference type="PANTHER" id="PTHR30537">
    <property type="entry name" value="HTH-TYPE TRANSCRIPTIONAL REGULATOR"/>
    <property type="match status" value="1"/>
</dbReference>
<evidence type="ECO:0000259" key="5">
    <source>
        <dbReference type="PROSITE" id="PS50931"/>
    </source>
</evidence>
<keyword evidence="3" id="KW-0238">DNA-binding</keyword>
<dbReference type="InterPro" id="IPR000847">
    <property type="entry name" value="LysR_HTH_N"/>
</dbReference>
<dbReference type="InterPro" id="IPR058163">
    <property type="entry name" value="LysR-type_TF_proteobact-type"/>
</dbReference>
<dbReference type="PANTHER" id="PTHR30537:SF5">
    <property type="entry name" value="HTH-TYPE TRANSCRIPTIONAL ACTIVATOR TTDR-RELATED"/>
    <property type="match status" value="1"/>
</dbReference>
<comment type="similarity">
    <text evidence="1">Belongs to the LysR transcriptional regulatory family.</text>
</comment>
<dbReference type="Pfam" id="PF00126">
    <property type="entry name" value="HTH_1"/>
    <property type="match status" value="1"/>
</dbReference>
<dbReference type="GeneID" id="94375806"/>
<reference evidence="6 7" key="1">
    <citation type="submission" date="2021-07" db="EMBL/GenBank/DDBJ databases">
        <title>Isolation and characterization of bacteria from a gold mining with a capacity of golden bioaccumulation.</title>
        <authorList>
            <person name="Yang X.J."/>
        </authorList>
    </citation>
    <scope>NUCLEOTIDE SEQUENCE [LARGE SCALE GENOMIC DNA]</scope>
    <source>
        <strain evidence="6 7">Au29</strain>
    </source>
</reference>